<dbReference type="EMBL" id="OX291502">
    <property type="protein sequence ID" value="CAI1581732.1"/>
    <property type="molecule type" value="Genomic_DNA"/>
</dbReference>
<evidence type="ECO:0000256" key="5">
    <source>
        <dbReference type="ARBA" id="ARBA00022801"/>
    </source>
</evidence>
<reference evidence="9" key="1">
    <citation type="submission" date="2022-08" db="EMBL/GenBank/DDBJ databases">
        <authorList>
            <person name="Byrne P K."/>
        </authorList>
    </citation>
    <scope>NUCLEOTIDE SEQUENCE</scope>
    <source>
        <strain evidence="9">UCD650</strain>
    </source>
</reference>
<proteinExistence type="inferred from homology"/>
<evidence type="ECO:0000256" key="3">
    <source>
        <dbReference type="ARBA" id="ARBA00006506"/>
    </source>
</evidence>
<keyword evidence="6" id="KW-0460">Magnesium</keyword>
<name>A0ABN8VJW9_SACEU</name>
<dbReference type="PROSITE" id="PS01293">
    <property type="entry name" value="NUDIX_COA"/>
    <property type="match status" value="1"/>
</dbReference>
<keyword evidence="7" id="KW-0464">Manganese</keyword>
<evidence type="ECO:0000259" key="8">
    <source>
        <dbReference type="PROSITE" id="PS51462"/>
    </source>
</evidence>
<comment type="similarity">
    <text evidence="3">Belongs to the Nudix hydrolase family. PCD1 subfamily.</text>
</comment>
<gene>
    <name evidence="9" type="primary">U6500L02120</name>
    <name evidence="9" type="ORF">SEUBUCD650_0L02120</name>
</gene>
<protein>
    <recommendedName>
        <fullName evidence="8">Nudix hydrolase domain-containing protein</fullName>
    </recommendedName>
</protein>
<keyword evidence="10" id="KW-1185">Reference proteome</keyword>
<evidence type="ECO:0000256" key="1">
    <source>
        <dbReference type="ARBA" id="ARBA00001936"/>
    </source>
</evidence>
<dbReference type="Pfam" id="PF00293">
    <property type="entry name" value="NUDIX"/>
    <property type="match status" value="1"/>
</dbReference>
<evidence type="ECO:0000256" key="4">
    <source>
        <dbReference type="ARBA" id="ARBA00022723"/>
    </source>
</evidence>
<comment type="cofactor">
    <cofactor evidence="1">
        <name>Mn(2+)</name>
        <dbReference type="ChEBI" id="CHEBI:29035"/>
    </cofactor>
</comment>
<dbReference type="InterPro" id="IPR015797">
    <property type="entry name" value="NUDIX_hydrolase-like_dom_sf"/>
</dbReference>
<evidence type="ECO:0000256" key="7">
    <source>
        <dbReference type="ARBA" id="ARBA00023211"/>
    </source>
</evidence>
<dbReference type="CDD" id="cd03426">
    <property type="entry name" value="NUDIX_CoAse_Nudt7"/>
    <property type="match status" value="1"/>
</dbReference>
<feature type="domain" description="Nudix hydrolase" evidence="8">
    <location>
        <begin position="30"/>
        <end position="194"/>
    </location>
</feature>
<dbReference type="PROSITE" id="PS51462">
    <property type="entry name" value="NUDIX"/>
    <property type="match status" value="1"/>
</dbReference>
<comment type="cofactor">
    <cofactor evidence="2">
        <name>Mg(2+)</name>
        <dbReference type="ChEBI" id="CHEBI:18420"/>
    </cofactor>
</comment>
<keyword evidence="4" id="KW-0479">Metal-binding</keyword>
<evidence type="ECO:0000313" key="9">
    <source>
        <dbReference type="EMBL" id="CAI1581732.1"/>
    </source>
</evidence>
<dbReference type="InterPro" id="IPR000086">
    <property type="entry name" value="NUDIX_hydrolase_dom"/>
</dbReference>
<dbReference type="SUPFAM" id="SSF55811">
    <property type="entry name" value="Nudix"/>
    <property type="match status" value="1"/>
</dbReference>
<sequence>MLGSKQLIVNLVRFKFHKTPYTRSSIWPFKRNSAVIILLFIGMKGELRVLLTKRSRTLRSFSGDVSFPGGKADFYRETFEDVARREAEEEIGLPHDSEILHNEFGMRLENLVMDMPCYLSRTFLSVKPIVCFLYKNNLDKNEDKYKVPLDISKFFGKLNPGETSSLFSVPLNDLIVHLLPKDDADVKNYRAEYFERKEYKRNWGGVKWLIMHYHFHVANNNEMPWLQIIEDLSSSDEGGPDGDNAIFKFRDLWGLTCKILFDVSCIANGLMDDKLRKELGHEDLIVGLHDYGNQMQLNGRSEWEIGMINGDRYLKYSDVIPAYYMKHLIGHRSLW</sequence>
<dbReference type="Proteomes" id="UP001152964">
    <property type="component" value="Chromosome 12"/>
</dbReference>
<evidence type="ECO:0000313" key="10">
    <source>
        <dbReference type="Proteomes" id="UP001152964"/>
    </source>
</evidence>
<evidence type="ECO:0000256" key="6">
    <source>
        <dbReference type="ARBA" id="ARBA00022842"/>
    </source>
</evidence>
<dbReference type="InterPro" id="IPR000059">
    <property type="entry name" value="NUDIX_hydrolase_NudL_CS"/>
</dbReference>
<dbReference type="Gene3D" id="3.90.79.10">
    <property type="entry name" value="Nucleoside Triphosphate Pyrophosphohydrolase"/>
    <property type="match status" value="1"/>
</dbReference>
<dbReference type="InterPro" id="IPR045121">
    <property type="entry name" value="CoAse"/>
</dbReference>
<organism evidence="9 10">
    <name type="scientific">Saccharomyces eubayanus</name>
    <name type="common">Yeast</name>
    <dbReference type="NCBI Taxonomy" id="1080349"/>
    <lineage>
        <taxon>Eukaryota</taxon>
        <taxon>Fungi</taxon>
        <taxon>Dikarya</taxon>
        <taxon>Ascomycota</taxon>
        <taxon>Saccharomycotina</taxon>
        <taxon>Saccharomycetes</taxon>
        <taxon>Saccharomycetales</taxon>
        <taxon>Saccharomycetaceae</taxon>
        <taxon>Saccharomyces</taxon>
    </lineage>
</organism>
<dbReference type="PANTHER" id="PTHR12992:SF24">
    <property type="entry name" value="PEROXISOMAL COENZYME A DIPHOSPHATASE NUDT7"/>
    <property type="match status" value="1"/>
</dbReference>
<keyword evidence="5" id="KW-0378">Hydrolase</keyword>
<dbReference type="PANTHER" id="PTHR12992">
    <property type="entry name" value="NUDIX HYDROLASE"/>
    <property type="match status" value="1"/>
</dbReference>
<evidence type="ECO:0000256" key="2">
    <source>
        <dbReference type="ARBA" id="ARBA00001946"/>
    </source>
</evidence>
<accession>A0ABN8VJW9</accession>